<dbReference type="Gene3D" id="3.60.10.10">
    <property type="entry name" value="Endonuclease/exonuclease/phosphatase"/>
    <property type="match status" value="1"/>
</dbReference>
<dbReference type="RefSeq" id="WP_069125221.1">
    <property type="nucleotide sequence ID" value="NZ_CP023483.1"/>
</dbReference>
<proteinExistence type="predicted"/>
<dbReference type="InterPro" id="IPR036691">
    <property type="entry name" value="Endo/exonu/phosph_ase_sf"/>
</dbReference>
<organism evidence="3 4">
    <name type="scientific">Brochothrix thermosphacta</name>
    <name type="common">Microbacterium thermosphactum</name>
    <dbReference type="NCBI Taxonomy" id="2756"/>
    <lineage>
        <taxon>Bacteria</taxon>
        <taxon>Bacillati</taxon>
        <taxon>Bacillota</taxon>
        <taxon>Bacilli</taxon>
        <taxon>Bacillales</taxon>
        <taxon>Listeriaceae</taxon>
        <taxon>Brochothrix</taxon>
    </lineage>
</organism>
<dbReference type="InterPro" id="IPR051547">
    <property type="entry name" value="TDP2-like"/>
</dbReference>
<name>A0A1D2L6G4_BROTH</name>
<feature type="domain" description="Endonuclease/exonuclease/phosphatase" evidence="2">
    <location>
        <begin position="15"/>
        <end position="265"/>
    </location>
</feature>
<protein>
    <recommendedName>
        <fullName evidence="2">Endonuclease/exonuclease/phosphatase domain-containing protein</fullName>
    </recommendedName>
</protein>
<dbReference type="KEGG" id="bths:CNY62_01095"/>
<keyword evidence="1" id="KW-0378">Hydrolase</keyword>
<dbReference type="PANTHER" id="PTHR15822:SF23">
    <property type="entry name" value="ENDONUCLEASE_EXONUCLEASE_PHOSPHATASE FAMILY PROTEIN"/>
    <property type="match status" value="1"/>
</dbReference>
<dbReference type="InterPro" id="IPR005135">
    <property type="entry name" value="Endo/exonuclease/phosphatase"/>
</dbReference>
<dbReference type="PANTHER" id="PTHR15822">
    <property type="entry name" value="TRAF AND TNF RECEPTOR-ASSOCIATED PROTEIN"/>
    <property type="match status" value="1"/>
</dbReference>
<dbReference type="GO" id="GO:0016787">
    <property type="term" value="F:hydrolase activity"/>
    <property type="evidence" value="ECO:0007669"/>
    <property type="project" value="UniProtKB-KW"/>
</dbReference>
<dbReference type="Pfam" id="PF03372">
    <property type="entry name" value="Exo_endo_phos"/>
    <property type="match status" value="1"/>
</dbReference>
<keyword evidence="4" id="KW-1185">Reference proteome</keyword>
<accession>A0A1D2L6G4</accession>
<evidence type="ECO:0000259" key="2">
    <source>
        <dbReference type="Pfam" id="PF03372"/>
    </source>
</evidence>
<reference evidence="3 4" key="1">
    <citation type="submission" date="2017-09" db="EMBL/GenBank/DDBJ databases">
        <title>Complete Genome Sequences of Two Strains of the Meat Spoilage Bacterium Brochothrix thermosphacta Isolated from Ground Chicken.</title>
        <authorList>
            <person name="Paoli G.C."/>
            <person name="Wijey C."/>
            <person name="Chen C.-Y."/>
            <person name="Nguyen L."/>
            <person name="Yan X."/>
            <person name="Irwin P.L."/>
        </authorList>
    </citation>
    <scope>NUCLEOTIDE SEQUENCE [LARGE SCALE GENOMIC DNA]</scope>
    <source>
        <strain evidence="3 4">BI</strain>
    </source>
</reference>
<dbReference type="SUPFAM" id="SSF56219">
    <property type="entry name" value="DNase I-like"/>
    <property type="match status" value="1"/>
</dbReference>
<sequence length="273" mass="30668">MKFLTLNTHSLMGDYDCPQAVTLANFISHNDVDVIALQEVNQSIAADTVTTLPSRYYNCSTIPLKNDNFALEVINHLATLACDYYFTWLPSHIGYDRYDEGLALLSKKPIIAIATQLISATEAYDDYHTRQVVGVQLDNNDWIYSIHTGWWRSDGSEFAAQWAKLSEHLAPKKQGRLYLMGDFNNPAHVPGQGYDTILADGWYDTYTLAIKRDAGFTVSGAIDGWREKASDDNKRLDFIFCNQPLGVEKSEVVFNGINQPIISDHYGVLITTV</sequence>
<dbReference type="Proteomes" id="UP000243591">
    <property type="component" value="Chromosome"/>
</dbReference>
<dbReference type="OrthoDB" id="9812537at2"/>
<dbReference type="AlphaFoldDB" id="A0A1D2L6G4"/>
<dbReference type="EMBL" id="CP023483">
    <property type="protein sequence ID" value="ATF25088.1"/>
    <property type="molecule type" value="Genomic_DNA"/>
</dbReference>
<gene>
    <name evidence="3" type="ORF">CNY62_01095</name>
</gene>
<evidence type="ECO:0000256" key="1">
    <source>
        <dbReference type="ARBA" id="ARBA00022801"/>
    </source>
</evidence>
<dbReference type="STRING" id="2756.BFR44_02420"/>
<evidence type="ECO:0000313" key="3">
    <source>
        <dbReference type="EMBL" id="ATF25088.1"/>
    </source>
</evidence>
<dbReference type="CDD" id="cd09079">
    <property type="entry name" value="RgfB-like"/>
    <property type="match status" value="1"/>
</dbReference>
<evidence type="ECO:0000313" key="4">
    <source>
        <dbReference type="Proteomes" id="UP000243591"/>
    </source>
</evidence>